<dbReference type="PROSITE" id="PS01086">
    <property type="entry name" value="RIBUL_P_3_EPIMER_2"/>
    <property type="match status" value="1"/>
</dbReference>
<feature type="binding site" evidence="10 14">
    <location>
        <position position="17"/>
    </location>
    <ligand>
        <name>substrate</name>
    </ligand>
</feature>
<dbReference type="RefSeq" id="WP_116885043.1">
    <property type="nucleotide sequence ID" value="NZ_CAJKCJ010000047.1"/>
</dbReference>
<dbReference type="InterPro" id="IPR026019">
    <property type="entry name" value="Ribul_P_3_epim"/>
</dbReference>
<evidence type="ECO:0000256" key="10">
    <source>
        <dbReference type="HAMAP-Rule" id="MF_02227"/>
    </source>
</evidence>
<comment type="pathway">
    <text evidence="10">Carbohydrate degradation.</text>
</comment>
<evidence type="ECO:0000256" key="2">
    <source>
        <dbReference type="ARBA" id="ARBA00001936"/>
    </source>
</evidence>
<dbReference type="SUPFAM" id="SSF51366">
    <property type="entry name" value="Ribulose-phoshate binding barrel"/>
    <property type="match status" value="1"/>
</dbReference>
<evidence type="ECO:0000313" key="16">
    <source>
        <dbReference type="EMBL" id="PVY38424.1"/>
    </source>
</evidence>
<dbReference type="Proteomes" id="UP000245959">
    <property type="component" value="Unassembled WGS sequence"/>
</dbReference>
<dbReference type="Gene3D" id="3.20.20.70">
    <property type="entry name" value="Aldolase class I"/>
    <property type="match status" value="1"/>
</dbReference>
<dbReference type="GO" id="GO:0005737">
    <property type="term" value="C:cytoplasm"/>
    <property type="evidence" value="ECO:0007669"/>
    <property type="project" value="UniProtKB-ARBA"/>
</dbReference>
<comment type="cofactor">
    <cofactor evidence="5">
        <name>Fe(2+)</name>
        <dbReference type="ChEBI" id="CHEBI:29033"/>
    </cofactor>
</comment>
<dbReference type="NCBIfam" id="TIGR01163">
    <property type="entry name" value="rpe"/>
    <property type="match status" value="1"/>
</dbReference>
<feature type="binding site" evidence="10 13">
    <location>
        <position position="44"/>
    </location>
    <ligand>
        <name>a divalent metal cation</name>
        <dbReference type="ChEBI" id="CHEBI:60240"/>
    </ligand>
</feature>
<dbReference type="FunFam" id="3.20.20.70:FF:000004">
    <property type="entry name" value="Ribulose-phosphate 3-epimerase"/>
    <property type="match status" value="1"/>
</dbReference>
<dbReference type="EC" id="5.1.3.1" evidence="7 10"/>
<evidence type="ECO:0000256" key="6">
    <source>
        <dbReference type="ARBA" id="ARBA00009541"/>
    </source>
</evidence>
<feature type="binding site" evidence="14">
    <location>
        <position position="186"/>
    </location>
    <ligand>
        <name>substrate</name>
    </ligand>
</feature>
<feature type="binding site" evidence="10 13">
    <location>
        <position position="184"/>
    </location>
    <ligand>
        <name>a divalent metal cation</name>
        <dbReference type="ChEBI" id="CHEBI:60240"/>
    </ligand>
</feature>
<comment type="catalytic activity">
    <reaction evidence="1 10 11">
        <text>D-ribulose 5-phosphate = D-xylulose 5-phosphate</text>
        <dbReference type="Rhea" id="RHEA:13677"/>
        <dbReference type="ChEBI" id="CHEBI:57737"/>
        <dbReference type="ChEBI" id="CHEBI:58121"/>
        <dbReference type="EC" id="5.1.3.1"/>
    </reaction>
</comment>
<evidence type="ECO:0000256" key="9">
    <source>
        <dbReference type="ARBA" id="ARBA00023235"/>
    </source>
</evidence>
<evidence type="ECO:0000256" key="4">
    <source>
        <dbReference type="ARBA" id="ARBA00001947"/>
    </source>
</evidence>
<dbReference type="NCBIfam" id="NF004076">
    <property type="entry name" value="PRK05581.1-4"/>
    <property type="match status" value="1"/>
</dbReference>
<dbReference type="GeneID" id="78296330"/>
<evidence type="ECO:0000256" key="14">
    <source>
        <dbReference type="PIRSR" id="PIRSR001461-3"/>
    </source>
</evidence>
<keyword evidence="10 11" id="KW-0119">Carbohydrate metabolism</keyword>
<dbReference type="EMBL" id="QEKH01000026">
    <property type="protein sequence ID" value="PVY38424.1"/>
    <property type="molecule type" value="Genomic_DNA"/>
</dbReference>
<protein>
    <recommendedName>
        <fullName evidence="7 10">Ribulose-phosphate 3-epimerase</fullName>
        <ecNumber evidence="7 10">5.1.3.1</ecNumber>
    </recommendedName>
</protein>
<dbReference type="HAMAP" id="MF_02227">
    <property type="entry name" value="RPE"/>
    <property type="match status" value="1"/>
</dbReference>
<name>A0A2U1APT6_9BACT</name>
<evidence type="ECO:0000256" key="8">
    <source>
        <dbReference type="ARBA" id="ARBA00022723"/>
    </source>
</evidence>
<feature type="active site" description="Proton acceptor" evidence="10 12">
    <location>
        <position position="44"/>
    </location>
</feature>
<comment type="cofactor">
    <cofactor evidence="4">
        <name>Zn(2+)</name>
        <dbReference type="ChEBI" id="CHEBI:29105"/>
    </cofactor>
</comment>
<keyword evidence="13" id="KW-0862">Zinc</keyword>
<evidence type="ECO:0000313" key="18">
    <source>
        <dbReference type="Proteomes" id="UP000576225"/>
    </source>
</evidence>
<dbReference type="PANTHER" id="PTHR11749">
    <property type="entry name" value="RIBULOSE-5-PHOSPHATE-3-EPIMERASE"/>
    <property type="match status" value="1"/>
</dbReference>
<dbReference type="Pfam" id="PF00834">
    <property type="entry name" value="Ribul_P_3_epim"/>
    <property type="match status" value="1"/>
</dbReference>
<feature type="binding site" evidence="10 14">
    <location>
        <position position="75"/>
    </location>
    <ligand>
        <name>substrate</name>
    </ligand>
</feature>
<comment type="caution">
    <text evidence="10">Lacks conserved residue(s) required for the propagation of feature annotation.</text>
</comment>
<evidence type="ECO:0000256" key="13">
    <source>
        <dbReference type="PIRSR" id="PIRSR001461-2"/>
    </source>
</evidence>
<dbReference type="GO" id="GO:0019323">
    <property type="term" value="P:pentose catabolic process"/>
    <property type="evidence" value="ECO:0007669"/>
    <property type="project" value="UniProtKB-UniRule"/>
</dbReference>
<feature type="binding site" evidence="10 13">
    <location>
        <position position="75"/>
    </location>
    <ligand>
        <name>a divalent metal cation</name>
        <dbReference type="ChEBI" id="CHEBI:60240"/>
    </ligand>
</feature>
<dbReference type="AlphaFoldDB" id="A0A2U1APT6"/>
<dbReference type="PROSITE" id="PS01085">
    <property type="entry name" value="RIBUL_P_3_EPIMER_1"/>
    <property type="match status" value="1"/>
</dbReference>
<keyword evidence="8 10" id="KW-0479">Metal-binding</keyword>
<evidence type="ECO:0000256" key="3">
    <source>
        <dbReference type="ARBA" id="ARBA00001941"/>
    </source>
</evidence>
<evidence type="ECO:0000256" key="11">
    <source>
        <dbReference type="PIRNR" id="PIRNR001461"/>
    </source>
</evidence>
<keyword evidence="13" id="KW-0464">Manganese</keyword>
<reference evidence="15 18" key="2">
    <citation type="submission" date="2020-04" db="EMBL/GenBank/DDBJ databases">
        <authorList>
            <person name="Hitch T.C.A."/>
            <person name="Wylensek D."/>
            <person name="Clavel T."/>
        </authorList>
    </citation>
    <scope>NUCLEOTIDE SEQUENCE [LARGE SCALE GENOMIC DNA]</scope>
    <source>
        <strain evidence="15 18">COR2-253-APC-1A</strain>
    </source>
</reference>
<comment type="function">
    <text evidence="10">Catalyzes the reversible epimerization of D-ribulose 5-phosphate to D-xylulose 5-phosphate.</text>
</comment>
<dbReference type="GO" id="GO:0004750">
    <property type="term" value="F:D-ribulose-phosphate 3-epimerase activity"/>
    <property type="evidence" value="ECO:0007669"/>
    <property type="project" value="UniProtKB-UniRule"/>
</dbReference>
<keyword evidence="17" id="KW-1185">Reference proteome</keyword>
<feature type="binding site" evidence="10 14">
    <location>
        <begin position="151"/>
        <end position="154"/>
    </location>
    <ligand>
        <name>substrate</name>
    </ligand>
</feature>
<comment type="caution">
    <text evidence="16">The sequence shown here is derived from an EMBL/GenBank/DDBJ whole genome shotgun (WGS) entry which is preliminary data.</text>
</comment>
<dbReference type="PIRSF" id="PIRSF001461">
    <property type="entry name" value="RPE"/>
    <property type="match status" value="1"/>
</dbReference>
<dbReference type="GO" id="GO:0046872">
    <property type="term" value="F:metal ion binding"/>
    <property type="evidence" value="ECO:0007669"/>
    <property type="project" value="UniProtKB-UniRule"/>
</dbReference>
<dbReference type="GO" id="GO:0006098">
    <property type="term" value="P:pentose-phosphate shunt"/>
    <property type="evidence" value="ECO:0007669"/>
    <property type="project" value="UniProtKB-UniRule"/>
</dbReference>
<feature type="binding site" evidence="14">
    <location>
        <begin position="206"/>
        <end position="207"/>
    </location>
    <ligand>
        <name>substrate</name>
    </ligand>
</feature>
<keyword evidence="13" id="KW-0170">Cobalt</keyword>
<keyword evidence="9 10" id="KW-0413">Isomerase</keyword>
<evidence type="ECO:0000256" key="1">
    <source>
        <dbReference type="ARBA" id="ARBA00001782"/>
    </source>
</evidence>
<comment type="similarity">
    <text evidence="6 10 11">Belongs to the ribulose-phosphate 3-epimerase family.</text>
</comment>
<evidence type="ECO:0000313" key="17">
    <source>
        <dbReference type="Proteomes" id="UP000245959"/>
    </source>
</evidence>
<dbReference type="CDD" id="cd00429">
    <property type="entry name" value="RPE"/>
    <property type="match status" value="1"/>
</dbReference>
<dbReference type="Proteomes" id="UP000576225">
    <property type="component" value="Unassembled WGS sequence"/>
</dbReference>
<proteinExistence type="inferred from homology"/>
<feature type="binding site" evidence="10">
    <location>
        <begin position="184"/>
        <end position="186"/>
    </location>
    <ligand>
        <name>substrate</name>
    </ligand>
</feature>
<accession>A0A2U1APT6</accession>
<evidence type="ECO:0000256" key="12">
    <source>
        <dbReference type="PIRSR" id="PIRSR001461-1"/>
    </source>
</evidence>
<dbReference type="InterPro" id="IPR000056">
    <property type="entry name" value="Ribul_P_3_epim-like"/>
</dbReference>
<evidence type="ECO:0000313" key="15">
    <source>
        <dbReference type="EMBL" id="NMD86418.1"/>
    </source>
</evidence>
<feature type="active site" description="Proton donor" evidence="10 12">
    <location>
        <position position="184"/>
    </location>
</feature>
<reference evidence="16 17" key="1">
    <citation type="submission" date="2018-04" db="EMBL/GenBank/DDBJ databases">
        <title>Genomic Encyclopedia of Type Strains, Phase IV (KMG-IV): sequencing the most valuable type-strain genomes for metagenomic binning, comparative biology and taxonomic classification.</title>
        <authorList>
            <person name="Goeker M."/>
        </authorList>
    </citation>
    <scope>NUCLEOTIDE SEQUENCE [LARGE SCALE GENOMIC DNA]</scope>
    <source>
        <strain evidence="16 17">DSM 14823</strain>
    </source>
</reference>
<comment type="cofactor">
    <cofactor evidence="2">
        <name>Mn(2+)</name>
        <dbReference type="ChEBI" id="CHEBI:29035"/>
    </cofactor>
</comment>
<comment type="cofactor">
    <cofactor evidence="3">
        <name>Co(2+)</name>
        <dbReference type="ChEBI" id="CHEBI:48828"/>
    </cofactor>
</comment>
<evidence type="ECO:0000256" key="5">
    <source>
        <dbReference type="ARBA" id="ARBA00001954"/>
    </source>
</evidence>
<sequence>MRDLRELPLDRILVSPSVLAADFTELAAEIDRAVQGKADLIHLDVMDGCFVPNISFGPPVIKSIRKRTELILDTHIMIEHPVRYAKAFAEAGSDHLTFHLECADPTAEAIEAIRQAGCTVGISLKPATPAEAVFPWLDRIDLVLVMTVEPGFGGQKFMADQMPKIAAIRREIKRRNLHVQLEADGGIDETTVIPTASCGANMIVAGTSVFRHPGGAAEGIRLLHDAVSVLDTNL</sequence>
<dbReference type="InterPro" id="IPR011060">
    <property type="entry name" value="RibuloseP-bd_barrel"/>
</dbReference>
<gene>
    <name evidence="10 15" type="primary">rpe</name>
    <name evidence="16" type="ORF">C8D82_12617</name>
    <name evidence="15" type="ORF">HF882_07455</name>
</gene>
<dbReference type="EMBL" id="JABAEW010000011">
    <property type="protein sequence ID" value="NMD86418.1"/>
    <property type="molecule type" value="Genomic_DNA"/>
</dbReference>
<feature type="binding site" evidence="10 13">
    <location>
        <position position="42"/>
    </location>
    <ligand>
        <name>a divalent metal cation</name>
        <dbReference type="ChEBI" id="CHEBI:60240"/>
    </ligand>
</feature>
<evidence type="ECO:0000256" key="7">
    <source>
        <dbReference type="ARBA" id="ARBA00013188"/>
    </source>
</evidence>
<organism evidence="16 17">
    <name type="scientific">Victivallis vadensis</name>
    <dbReference type="NCBI Taxonomy" id="172901"/>
    <lineage>
        <taxon>Bacteria</taxon>
        <taxon>Pseudomonadati</taxon>
        <taxon>Lentisphaerota</taxon>
        <taxon>Lentisphaeria</taxon>
        <taxon>Victivallales</taxon>
        <taxon>Victivallaceae</taxon>
        <taxon>Victivallis</taxon>
    </lineage>
</organism>
<dbReference type="InterPro" id="IPR013785">
    <property type="entry name" value="Aldolase_TIM"/>
</dbReference>
<comment type="cofactor">
    <cofactor evidence="10 13">
        <name>a divalent metal cation</name>
        <dbReference type="ChEBI" id="CHEBI:60240"/>
    </cofactor>
    <text evidence="10 13">Binds 1 divalent metal cation per subunit.</text>
</comment>